<evidence type="ECO:0000313" key="2">
    <source>
        <dbReference type="EMBL" id="CAG6397396.1"/>
    </source>
</evidence>
<gene>
    <name evidence="2" type="ORF">SCOCK_530050</name>
</gene>
<keyword evidence="1" id="KW-1133">Transmembrane helix</keyword>
<proteinExistence type="predicted"/>
<comment type="caution">
    <text evidence="2">The sequence shown here is derived from an EMBL/GenBank/DDBJ whole genome shotgun (WGS) entry which is preliminary data.</text>
</comment>
<keyword evidence="1" id="KW-0472">Membrane</keyword>
<feature type="transmembrane region" description="Helical" evidence="1">
    <location>
        <begin position="7"/>
        <end position="28"/>
    </location>
</feature>
<keyword evidence="3" id="KW-1185">Reference proteome</keyword>
<keyword evidence="1" id="KW-0812">Transmembrane</keyword>
<sequence length="164" mass="18214">MRMRWRSVLPVQMVILPVAVLELIFGPFGRDTPLTAFVGGTMASGLLIWIRAFRLRSLGCVLRIDAAGVTVAGAPAVPWERLRRVELARRRVVVFLPRIPEEGDPLPLVPDGFIQGARGRRRLHDTLVDRYGSPMVLFTAMYGVSPREVLDAVRYYSGGEAVSD</sequence>
<organism evidence="2 3">
    <name type="scientific">Actinacidiphila cocklensis</name>
    <dbReference type="NCBI Taxonomy" id="887465"/>
    <lineage>
        <taxon>Bacteria</taxon>
        <taxon>Bacillati</taxon>
        <taxon>Actinomycetota</taxon>
        <taxon>Actinomycetes</taxon>
        <taxon>Kitasatosporales</taxon>
        <taxon>Streptomycetaceae</taxon>
        <taxon>Actinacidiphila</taxon>
    </lineage>
</organism>
<reference evidence="2" key="1">
    <citation type="submission" date="2021-05" db="EMBL/GenBank/DDBJ databases">
        <authorList>
            <person name="Arsene-Ploetze F."/>
        </authorList>
    </citation>
    <scope>NUCLEOTIDE SEQUENCE</scope>
    <source>
        <strain evidence="2">DSM 42138</strain>
    </source>
</reference>
<protein>
    <submittedName>
        <fullName evidence="2">Uncharacterized protein</fullName>
    </submittedName>
</protein>
<dbReference type="AlphaFoldDB" id="A0A9W4DXT9"/>
<dbReference type="Proteomes" id="UP001152519">
    <property type="component" value="Unassembled WGS sequence"/>
</dbReference>
<name>A0A9W4DXT9_9ACTN</name>
<feature type="transmembrane region" description="Helical" evidence="1">
    <location>
        <begin position="34"/>
        <end position="53"/>
    </location>
</feature>
<evidence type="ECO:0000256" key="1">
    <source>
        <dbReference type="SAM" id="Phobius"/>
    </source>
</evidence>
<accession>A0A9W4DXT9</accession>
<dbReference type="EMBL" id="CAJSLV010000085">
    <property type="protein sequence ID" value="CAG6397396.1"/>
    <property type="molecule type" value="Genomic_DNA"/>
</dbReference>
<evidence type="ECO:0000313" key="3">
    <source>
        <dbReference type="Proteomes" id="UP001152519"/>
    </source>
</evidence>